<feature type="transmembrane region" description="Helical" evidence="1">
    <location>
        <begin position="70"/>
        <end position="94"/>
    </location>
</feature>
<organism evidence="2 3">
    <name type="scientific">Candidatus Chisholmbacteria bacterium RIFCSPHIGHO2_01_FULL_49_18</name>
    <dbReference type="NCBI Taxonomy" id="1797590"/>
    <lineage>
        <taxon>Bacteria</taxon>
        <taxon>Candidatus Chisholmiibacteriota</taxon>
    </lineage>
</organism>
<feature type="transmembrane region" description="Helical" evidence="1">
    <location>
        <begin position="43"/>
        <end position="64"/>
    </location>
</feature>
<feature type="transmembrane region" description="Helical" evidence="1">
    <location>
        <begin position="6"/>
        <end position="22"/>
    </location>
</feature>
<comment type="caution">
    <text evidence="2">The sequence shown here is derived from an EMBL/GenBank/DDBJ whole genome shotgun (WGS) entry which is preliminary data.</text>
</comment>
<evidence type="ECO:0000256" key="1">
    <source>
        <dbReference type="SAM" id="Phobius"/>
    </source>
</evidence>
<gene>
    <name evidence="2" type="ORF">A2785_01720</name>
</gene>
<keyword evidence="1" id="KW-0472">Membrane</keyword>
<accession>A0A1G1VLI8</accession>
<evidence type="ECO:0000313" key="3">
    <source>
        <dbReference type="Proteomes" id="UP000179069"/>
    </source>
</evidence>
<sequence length="128" mass="13965">MNAIGALFVLLFFTLTMTWLLLSHGFVKYEVQRTELPEMARKIMLAMLLLTNSVMFGTGVYLASYSNRRFLSVALLMVGGMALASSRAGVHLLADKRIFGRPVNQLITSAGVAATTLGFAAFGMTLIR</sequence>
<dbReference type="EMBL" id="MHCI01000018">
    <property type="protein sequence ID" value="OGY16289.1"/>
    <property type="molecule type" value="Genomic_DNA"/>
</dbReference>
<evidence type="ECO:0000313" key="2">
    <source>
        <dbReference type="EMBL" id="OGY16289.1"/>
    </source>
</evidence>
<protein>
    <submittedName>
        <fullName evidence="2">Uncharacterized protein</fullName>
    </submittedName>
</protein>
<feature type="transmembrane region" description="Helical" evidence="1">
    <location>
        <begin position="106"/>
        <end position="127"/>
    </location>
</feature>
<proteinExistence type="predicted"/>
<keyword evidence="1" id="KW-0812">Transmembrane</keyword>
<dbReference type="Proteomes" id="UP000179069">
    <property type="component" value="Unassembled WGS sequence"/>
</dbReference>
<name>A0A1G1VLI8_9BACT</name>
<dbReference type="AlphaFoldDB" id="A0A1G1VLI8"/>
<reference evidence="2 3" key="1">
    <citation type="journal article" date="2016" name="Nat. Commun.">
        <title>Thousands of microbial genomes shed light on interconnected biogeochemical processes in an aquifer system.</title>
        <authorList>
            <person name="Anantharaman K."/>
            <person name="Brown C.T."/>
            <person name="Hug L.A."/>
            <person name="Sharon I."/>
            <person name="Castelle C.J."/>
            <person name="Probst A.J."/>
            <person name="Thomas B.C."/>
            <person name="Singh A."/>
            <person name="Wilkins M.J."/>
            <person name="Karaoz U."/>
            <person name="Brodie E.L."/>
            <person name="Williams K.H."/>
            <person name="Hubbard S.S."/>
            <person name="Banfield J.F."/>
        </authorList>
    </citation>
    <scope>NUCLEOTIDE SEQUENCE [LARGE SCALE GENOMIC DNA]</scope>
</reference>
<keyword evidence="1" id="KW-1133">Transmembrane helix</keyword>